<evidence type="ECO:0000256" key="6">
    <source>
        <dbReference type="ARBA" id="ARBA00022741"/>
    </source>
</evidence>
<dbReference type="InterPro" id="IPR043519">
    <property type="entry name" value="NT_sf"/>
</dbReference>
<feature type="domain" description="tRNA nucleotidyltransferase/poly(A) polymerase RNA and SrmB- binding" evidence="10">
    <location>
        <begin position="168"/>
        <end position="219"/>
    </location>
</feature>
<dbReference type="GO" id="GO:0000166">
    <property type="term" value="F:nucleotide binding"/>
    <property type="evidence" value="ECO:0007669"/>
    <property type="project" value="UniProtKB-KW"/>
</dbReference>
<evidence type="ECO:0000313" key="11">
    <source>
        <dbReference type="EMBL" id="QDU70661.1"/>
    </source>
</evidence>
<evidence type="ECO:0000256" key="2">
    <source>
        <dbReference type="ARBA" id="ARBA00022679"/>
    </source>
</evidence>
<dbReference type="PANTHER" id="PTHR46173:SF1">
    <property type="entry name" value="CCA TRNA NUCLEOTIDYLTRANSFERASE 1, MITOCHONDRIAL"/>
    <property type="match status" value="1"/>
</dbReference>
<dbReference type="Pfam" id="PF01743">
    <property type="entry name" value="PolyA_pol"/>
    <property type="match status" value="1"/>
</dbReference>
<keyword evidence="12" id="KW-1185">Reference proteome</keyword>
<dbReference type="GO" id="GO:0046872">
    <property type="term" value="F:metal ion binding"/>
    <property type="evidence" value="ECO:0007669"/>
    <property type="project" value="UniProtKB-KW"/>
</dbReference>
<evidence type="ECO:0000256" key="5">
    <source>
        <dbReference type="ARBA" id="ARBA00022723"/>
    </source>
</evidence>
<dbReference type="GO" id="GO:0008033">
    <property type="term" value="P:tRNA processing"/>
    <property type="evidence" value="ECO:0007669"/>
    <property type="project" value="UniProtKB-KW"/>
</dbReference>
<dbReference type="KEGG" id="mcad:Pan265_04910"/>
<dbReference type="GO" id="GO:1990817">
    <property type="term" value="F:poly(A) RNA polymerase activity"/>
    <property type="evidence" value="ECO:0007669"/>
    <property type="project" value="UniProtKB-EC"/>
</dbReference>
<evidence type="ECO:0000256" key="8">
    <source>
        <dbReference type="RuleBase" id="RU003953"/>
    </source>
</evidence>
<reference evidence="11 12" key="1">
    <citation type="submission" date="2019-02" db="EMBL/GenBank/DDBJ databases">
        <title>Deep-cultivation of Planctomycetes and their phenomic and genomic characterization uncovers novel biology.</title>
        <authorList>
            <person name="Wiegand S."/>
            <person name="Jogler M."/>
            <person name="Boedeker C."/>
            <person name="Pinto D."/>
            <person name="Vollmers J."/>
            <person name="Rivas-Marin E."/>
            <person name="Kohn T."/>
            <person name="Peeters S.H."/>
            <person name="Heuer A."/>
            <person name="Rast P."/>
            <person name="Oberbeckmann S."/>
            <person name="Bunk B."/>
            <person name="Jeske O."/>
            <person name="Meyerdierks A."/>
            <person name="Storesund J.E."/>
            <person name="Kallscheuer N."/>
            <person name="Luecker S."/>
            <person name="Lage O.M."/>
            <person name="Pohl T."/>
            <person name="Merkel B.J."/>
            <person name="Hornburger P."/>
            <person name="Mueller R.-W."/>
            <person name="Bruemmer F."/>
            <person name="Labrenz M."/>
            <person name="Spormann A.M."/>
            <person name="Op den Camp H."/>
            <person name="Overmann J."/>
            <person name="Amann R."/>
            <person name="Jetten M.S.M."/>
            <person name="Mascher T."/>
            <person name="Medema M.H."/>
            <person name="Devos D.P."/>
            <person name="Kaster A.-K."/>
            <person name="Ovreas L."/>
            <person name="Rohde M."/>
            <person name="Galperin M.Y."/>
            <person name="Jogler C."/>
        </authorList>
    </citation>
    <scope>NUCLEOTIDE SEQUENCE [LARGE SCALE GENOMIC DNA]</scope>
    <source>
        <strain evidence="11 12">Pan265</strain>
    </source>
</reference>
<keyword evidence="5" id="KW-0479">Metal-binding</keyword>
<dbReference type="EMBL" id="CP036280">
    <property type="protein sequence ID" value="QDU70661.1"/>
    <property type="molecule type" value="Genomic_DNA"/>
</dbReference>
<evidence type="ECO:0000259" key="10">
    <source>
        <dbReference type="Pfam" id="PF12627"/>
    </source>
</evidence>
<dbReference type="SUPFAM" id="SSF81301">
    <property type="entry name" value="Nucleotidyltransferase"/>
    <property type="match status" value="1"/>
</dbReference>
<dbReference type="EC" id="2.7.7.19" evidence="11"/>
<dbReference type="Gene3D" id="3.30.460.10">
    <property type="entry name" value="Beta Polymerase, domain 2"/>
    <property type="match status" value="1"/>
</dbReference>
<proteinExistence type="inferred from homology"/>
<dbReference type="CDD" id="cd05398">
    <property type="entry name" value="NT_ClassII-CCAase"/>
    <property type="match status" value="1"/>
</dbReference>
<dbReference type="AlphaFoldDB" id="A0A518BUN3"/>
<dbReference type="PANTHER" id="PTHR46173">
    <property type="entry name" value="CCA TRNA NUCLEOTIDYLTRANSFERASE 1, MITOCHONDRIAL"/>
    <property type="match status" value="1"/>
</dbReference>
<dbReference type="PROSITE" id="PS51257">
    <property type="entry name" value="PROKAR_LIPOPROTEIN"/>
    <property type="match status" value="1"/>
</dbReference>
<comment type="cofactor">
    <cofactor evidence="1">
        <name>Mg(2+)</name>
        <dbReference type="ChEBI" id="CHEBI:18420"/>
    </cofactor>
</comment>
<keyword evidence="4 11" id="KW-0548">Nucleotidyltransferase</keyword>
<keyword evidence="8" id="KW-0694">RNA-binding</keyword>
<accession>A0A518BUN3</accession>
<evidence type="ECO:0000256" key="1">
    <source>
        <dbReference type="ARBA" id="ARBA00001946"/>
    </source>
</evidence>
<keyword evidence="7" id="KW-0460">Magnesium</keyword>
<keyword evidence="2 8" id="KW-0808">Transferase</keyword>
<dbReference type="Pfam" id="PF12627">
    <property type="entry name" value="PolyA_pol_RNAbd"/>
    <property type="match status" value="1"/>
</dbReference>
<evidence type="ECO:0000256" key="3">
    <source>
        <dbReference type="ARBA" id="ARBA00022694"/>
    </source>
</evidence>
<dbReference type="GO" id="GO:0000049">
    <property type="term" value="F:tRNA binding"/>
    <property type="evidence" value="ECO:0007669"/>
    <property type="project" value="TreeGrafter"/>
</dbReference>
<keyword evidence="3" id="KW-0819">tRNA processing</keyword>
<protein>
    <submittedName>
        <fullName evidence="11">tRNA nucleotidyltransferase/poly(A) polymerase</fullName>
        <ecNumber evidence="11">2.7.7.19</ecNumber>
    </submittedName>
</protein>
<evidence type="ECO:0000256" key="7">
    <source>
        <dbReference type="ARBA" id="ARBA00022842"/>
    </source>
</evidence>
<keyword evidence="6" id="KW-0547">Nucleotide-binding</keyword>
<gene>
    <name evidence="11" type="ORF">Pan265_04910</name>
</gene>
<dbReference type="Gene3D" id="1.10.3090.10">
    <property type="entry name" value="cca-adding enzyme, domain 2"/>
    <property type="match status" value="1"/>
</dbReference>
<sequence>MRIIQILRDAGHTAYFAGGCVRDQLLGIQPLDYDIATDAQPKTVQKLFPRCQMVGAAFGVALVRLGGHAIEVATFRREEGYSDRRRPDRVVFTNAREDAQRRDFTVNGLFADPLTIDPETNHDRVIDYVGGIDDLNNQCLRAIGEPDERFGEDYLRMLRAVRFTARLDFHLEPRTAASVRSLAKYLGQISRERIGSEVLAMLAHPRRAHAVTLLEELRLDGPVLNEDHLEPAQTTAPLNNLPHNPQPPVTLAAWWLTRQRIPMQLDAIAPLCERHADDVADRWRKALCLSNTLETTLRATLKLVPRAAQWGNLRIAQRKRLLAEKAWPHTWTLLNAIDDTAATQPIADDLPTLTAQGVAPEPLVRGEDILEAGMRPGPEVGKLLEIAYDEQLEGRIHDHATAQAWIQAHVSTAQDPA</sequence>
<evidence type="ECO:0000313" key="12">
    <source>
        <dbReference type="Proteomes" id="UP000320386"/>
    </source>
</evidence>
<dbReference type="InterPro" id="IPR032828">
    <property type="entry name" value="PolyA_RNA-bd"/>
</dbReference>
<name>A0A518BUN3_9BACT</name>
<comment type="similarity">
    <text evidence="8">Belongs to the tRNA nucleotidyltransferase/poly(A) polymerase family.</text>
</comment>
<dbReference type="InterPro" id="IPR002646">
    <property type="entry name" value="PolA_pol_head_dom"/>
</dbReference>
<dbReference type="Proteomes" id="UP000320386">
    <property type="component" value="Chromosome"/>
</dbReference>
<dbReference type="SUPFAM" id="SSF81891">
    <property type="entry name" value="Poly A polymerase C-terminal region-like"/>
    <property type="match status" value="1"/>
</dbReference>
<organism evidence="11 12">
    <name type="scientific">Mucisphaera calidilacus</name>
    <dbReference type="NCBI Taxonomy" id="2527982"/>
    <lineage>
        <taxon>Bacteria</taxon>
        <taxon>Pseudomonadati</taxon>
        <taxon>Planctomycetota</taxon>
        <taxon>Phycisphaerae</taxon>
        <taxon>Phycisphaerales</taxon>
        <taxon>Phycisphaeraceae</taxon>
        <taxon>Mucisphaera</taxon>
    </lineage>
</organism>
<evidence type="ECO:0000256" key="4">
    <source>
        <dbReference type="ARBA" id="ARBA00022695"/>
    </source>
</evidence>
<dbReference type="InterPro" id="IPR050264">
    <property type="entry name" value="Bact_CCA-adding_enz_type3_sf"/>
</dbReference>
<feature type="domain" description="Poly A polymerase head" evidence="9">
    <location>
        <begin position="14"/>
        <end position="141"/>
    </location>
</feature>
<evidence type="ECO:0000259" key="9">
    <source>
        <dbReference type="Pfam" id="PF01743"/>
    </source>
</evidence>